<dbReference type="STRING" id="525918.SAMN05660964_02402"/>
<evidence type="ECO:0000313" key="3">
    <source>
        <dbReference type="Proteomes" id="UP000199397"/>
    </source>
</evidence>
<protein>
    <submittedName>
        <fullName evidence="2">Cbb3-type cytochrome oxidase component FixQ</fullName>
    </submittedName>
</protein>
<evidence type="ECO:0000256" key="1">
    <source>
        <dbReference type="SAM" id="Phobius"/>
    </source>
</evidence>
<dbReference type="RefSeq" id="WP_175517922.1">
    <property type="nucleotide sequence ID" value="NZ_FNQP01000013.1"/>
</dbReference>
<evidence type="ECO:0000313" key="2">
    <source>
        <dbReference type="EMBL" id="SEA77400.1"/>
    </source>
</evidence>
<keyword evidence="1" id="KW-1133">Transmembrane helix</keyword>
<accession>A0A1H4DYH5</accession>
<organism evidence="2 3">
    <name type="scientific">Thiothrix caldifontis</name>
    <dbReference type="NCBI Taxonomy" id="525918"/>
    <lineage>
        <taxon>Bacteria</taxon>
        <taxon>Pseudomonadati</taxon>
        <taxon>Pseudomonadota</taxon>
        <taxon>Gammaproteobacteria</taxon>
        <taxon>Thiotrichales</taxon>
        <taxon>Thiotrichaceae</taxon>
        <taxon>Thiothrix</taxon>
    </lineage>
</organism>
<dbReference type="EMBL" id="FNQP01000013">
    <property type="protein sequence ID" value="SEA77400.1"/>
    <property type="molecule type" value="Genomic_DNA"/>
</dbReference>
<dbReference type="InterPro" id="IPR008621">
    <property type="entry name" value="Cbb3-typ_cyt_oxidase_comp"/>
</dbReference>
<name>A0A1H4DYH5_9GAMM</name>
<keyword evidence="1" id="KW-0812">Transmembrane</keyword>
<proteinExistence type="predicted"/>
<keyword evidence="1" id="KW-0472">Membrane</keyword>
<sequence>MLTDFWTWILDLGNSKTVALLIFFTTFVGIVIYVYSSRKRGERLESYRYMPLMDEDEADKRVKAAEAASQAKGEK</sequence>
<dbReference type="AlphaFoldDB" id="A0A1H4DYH5"/>
<feature type="transmembrane region" description="Helical" evidence="1">
    <location>
        <begin position="18"/>
        <end position="36"/>
    </location>
</feature>
<dbReference type="Pfam" id="PF05545">
    <property type="entry name" value="FixQ"/>
    <property type="match status" value="1"/>
</dbReference>
<dbReference type="Proteomes" id="UP000199397">
    <property type="component" value="Unassembled WGS sequence"/>
</dbReference>
<reference evidence="2 3" key="1">
    <citation type="submission" date="2016-10" db="EMBL/GenBank/DDBJ databases">
        <authorList>
            <person name="de Groot N.N."/>
        </authorList>
    </citation>
    <scope>NUCLEOTIDE SEQUENCE [LARGE SCALE GENOMIC DNA]</scope>
    <source>
        <strain evidence="2 3">DSM 21228</strain>
    </source>
</reference>
<gene>
    <name evidence="2" type="ORF">SAMN05660964_02402</name>
</gene>
<keyword evidence="3" id="KW-1185">Reference proteome</keyword>